<feature type="transmembrane region" description="Helical" evidence="1">
    <location>
        <begin position="77"/>
        <end position="99"/>
    </location>
</feature>
<dbReference type="PATRIC" id="fig|1304281.5.peg.1068"/>
<feature type="transmembrane region" description="Helical" evidence="1">
    <location>
        <begin position="105"/>
        <end position="123"/>
    </location>
</feature>
<dbReference type="STRING" id="1304281.ACM44_04970"/>
<evidence type="ECO:0000313" key="2">
    <source>
        <dbReference type="EMBL" id="KMQ71588.1"/>
    </source>
</evidence>
<name>A0A0J7IZG8_9FLAO</name>
<evidence type="ECO:0000313" key="3">
    <source>
        <dbReference type="Proteomes" id="UP000035900"/>
    </source>
</evidence>
<dbReference type="Proteomes" id="UP000035900">
    <property type="component" value="Unassembled WGS sequence"/>
</dbReference>
<feature type="transmembrane region" description="Helical" evidence="1">
    <location>
        <begin position="48"/>
        <end position="70"/>
    </location>
</feature>
<evidence type="ECO:0000256" key="1">
    <source>
        <dbReference type="SAM" id="Phobius"/>
    </source>
</evidence>
<dbReference type="RefSeq" id="WP_048498963.1">
    <property type="nucleotide sequence ID" value="NZ_LFNG01000006.1"/>
</dbReference>
<keyword evidence="1" id="KW-0812">Transmembrane</keyword>
<evidence type="ECO:0008006" key="4">
    <source>
        <dbReference type="Google" id="ProtNLM"/>
    </source>
</evidence>
<dbReference type="OrthoDB" id="1266852at2"/>
<accession>A0A0J7IZG8</accession>
<sequence length="124" mass="14533">MNNEFANESPKKDFGFILALGALLFFSLMGIGIDTDEFAQHTEMNIPIWYFYLIYFVDLLMVVGLVLIYFYRKIGAFLFPAAVVFHFLFHNYYLSTFLYTDVTNMFLYVGVGLLAIIPKWQFFK</sequence>
<feature type="transmembrane region" description="Helical" evidence="1">
    <location>
        <begin position="14"/>
        <end position="33"/>
    </location>
</feature>
<keyword evidence="1" id="KW-0472">Membrane</keyword>
<keyword evidence="1" id="KW-1133">Transmembrane helix</keyword>
<dbReference type="AlphaFoldDB" id="A0A0J7IZG8"/>
<comment type="caution">
    <text evidence="2">The sequence shown here is derived from an EMBL/GenBank/DDBJ whole genome shotgun (WGS) entry which is preliminary data.</text>
</comment>
<gene>
    <name evidence="2" type="ORF">ACM44_04970</name>
</gene>
<protein>
    <recommendedName>
        <fullName evidence="4">DoxX family protein</fullName>
    </recommendedName>
</protein>
<reference evidence="2 3" key="1">
    <citation type="journal article" date="2004" name="Int. J. Syst. Evol. Microbiol.">
        <title>Kaistella koreensis gen. nov., sp. nov., a novel member of the Chryseobacterium-Bergeyella-Riemerella branch.</title>
        <authorList>
            <person name="Kim M.K."/>
            <person name="Im W.T."/>
            <person name="Shin Y.K."/>
            <person name="Lim J.H."/>
            <person name="Kim S.H."/>
            <person name="Lee B.C."/>
            <person name="Park M.Y."/>
            <person name="Lee K.Y."/>
            <person name="Lee S.T."/>
        </authorList>
    </citation>
    <scope>NUCLEOTIDE SEQUENCE [LARGE SCALE GENOMIC DNA]</scope>
    <source>
        <strain evidence="2 3">CCUG 49689</strain>
    </source>
</reference>
<dbReference type="EMBL" id="LFNG01000006">
    <property type="protein sequence ID" value="KMQ71588.1"/>
    <property type="molecule type" value="Genomic_DNA"/>
</dbReference>
<keyword evidence="3" id="KW-1185">Reference proteome</keyword>
<proteinExistence type="predicted"/>
<organism evidence="2 3">
    <name type="scientific">Chryseobacterium koreense CCUG 49689</name>
    <dbReference type="NCBI Taxonomy" id="1304281"/>
    <lineage>
        <taxon>Bacteria</taxon>
        <taxon>Pseudomonadati</taxon>
        <taxon>Bacteroidota</taxon>
        <taxon>Flavobacteriia</taxon>
        <taxon>Flavobacteriales</taxon>
        <taxon>Weeksellaceae</taxon>
        <taxon>Chryseobacterium group</taxon>
        <taxon>Chryseobacterium</taxon>
    </lineage>
</organism>